<dbReference type="Pfam" id="PF17432">
    <property type="entry name" value="DUF3458_C"/>
    <property type="match status" value="1"/>
</dbReference>
<dbReference type="KEGG" id="mbw:MSBRW_2684"/>
<dbReference type="Gene3D" id="2.60.40.1840">
    <property type="match status" value="1"/>
</dbReference>
<dbReference type="InterPro" id="IPR037144">
    <property type="entry name" value="Peptidase_M1_pepN_C_sf"/>
</dbReference>
<dbReference type="EMBL" id="CP009526">
    <property type="protein sequence ID" value="AKB51937.1"/>
    <property type="molecule type" value="Genomic_DNA"/>
</dbReference>
<feature type="domain" description="Peptidase M1 alanyl aminopeptidase Ig-like fold" evidence="3">
    <location>
        <begin position="518"/>
        <end position="603"/>
    </location>
</feature>
<dbReference type="HOGENOM" id="CLU_004958_0_0_2"/>
<dbReference type="PATRIC" id="fig|1434109.4.peg.3500"/>
<evidence type="ECO:0000313" key="6">
    <source>
        <dbReference type="EMBL" id="AKB51937.1"/>
    </source>
</evidence>
<keyword evidence="1 6" id="KW-0031">Aminopeptidase</keyword>
<evidence type="ECO:0000259" key="4">
    <source>
        <dbReference type="Pfam" id="PF17432"/>
    </source>
</evidence>
<feature type="domain" description="Peptidase M1 membrane alanine aminopeptidase" evidence="2">
    <location>
        <begin position="312"/>
        <end position="511"/>
    </location>
</feature>
<dbReference type="InterPro" id="IPR042097">
    <property type="entry name" value="Aminopeptidase_N-like_N_sf"/>
</dbReference>
<dbReference type="RefSeq" id="WP_011307033.1">
    <property type="nucleotide sequence ID" value="NZ_CP009526.1"/>
</dbReference>
<dbReference type="Pfam" id="PF17900">
    <property type="entry name" value="Peptidase_M1_N"/>
    <property type="match status" value="1"/>
</dbReference>
<dbReference type="GO" id="GO:0008237">
    <property type="term" value="F:metallopeptidase activity"/>
    <property type="evidence" value="ECO:0007669"/>
    <property type="project" value="InterPro"/>
</dbReference>
<evidence type="ECO:0000313" key="7">
    <source>
        <dbReference type="Proteomes" id="UP000033038"/>
    </source>
</evidence>
<feature type="domain" description="Aminopeptidase N-like N-terminal" evidence="5">
    <location>
        <begin position="36"/>
        <end position="198"/>
    </location>
</feature>
<evidence type="ECO:0000259" key="3">
    <source>
        <dbReference type="Pfam" id="PF11940"/>
    </source>
</evidence>
<name>A0A0E3QP67_METBA</name>
<dbReference type="GO" id="GO:0016285">
    <property type="term" value="F:alanyl aminopeptidase activity"/>
    <property type="evidence" value="ECO:0007669"/>
    <property type="project" value="UniProtKB-EC"/>
</dbReference>
<dbReference type="InterPro" id="IPR045357">
    <property type="entry name" value="Aminopeptidase_N-like_N"/>
</dbReference>
<protein>
    <submittedName>
        <fullName evidence="6">Membrane alanine aminopeptidase N</fullName>
        <ecNumber evidence="6">3.4.11.2</ecNumber>
    </submittedName>
</protein>
<dbReference type="AlphaFoldDB" id="A0A0E3QP67"/>
<dbReference type="Pfam" id="PF01433">
    <property type="entry name" value="Peptidase_M1"/>
    <property type="match status" value="1"/>
</dbReference>
<keyword evidence="6" id="KW-0378">Hydrolase</keyword>
<evidence type="ECO:0000259" key="5">
    <source>
        <dbReference type="Pfam" id="PF17900"/>
    </source>
</evidence>
<keyword evidence="1 6" id="KW-0645">Protease</keyword>
<dbReference type="InterPro" id="IPR027268">
    <property type="entry name" value="Peptidase_M4/M1_CTD_sf"/>
</dbReference>
<dbReference type="SUPFAM" id="SSF55486">
    <property type="entry name" value="Metalloproteases ('zincins'), catalytic domain"/>
    <property type="match status" value="1"/>
</dbReference>
<dbReference type="InterPro" id="IPR014782">
    <property type="entry name" value="Peptidase_M1_dom"/>
</dbReference>
<dbReference type="PANTHER" id="PTHR46322:SF1">
    <property type="entry name" value="PUROMYCIN-SENSITIVE AMINOPEPTIDASE"/>
    <property type="match status" value="1"/>
</dbReference>
<sequence>MKNRLYKYYPEDFGELTVDVLNMDLVFDVYDDRTNVKSVLRVRTKDAPIEKLELNCRDLEIRAVSCIQYEVSYRYRKDDAILEINFMEEIPPHTEVAVVTDTVCRPTKNILEGLYYDETPAGAPPQQITQCQQWGFQRIVPCIDDMAAKCTYKTAIIADSRYTNLITNGDVVVEKHTVKPGRDKIVYDNSVTPMATYLFFLGVGTYATFKREFEYPDGGTFMLELLVPPASDAVAAEKALDILHDAVMWVYLFTGPEQFDEEKLPVRKELWDLVRMREKMKLEAKPESTMEEDLKKVRERLAELDKTISPGYRYTGTVYREIGMQNSDFGGMENVGNTTITTNRIMPFPQITDPAFEYMTRVKAHEYHHNQNGSEVTGRSPFEIWLNEAVTVHVEEQYHAFLFGEDYDRLDRVLELLAPASGTFALDSGAASMPIIPDGFNDPNDLITSVTYVKAPEYVRMVESLIGKETFVRSLDKYFKKFKHSNAATHDWIEAMEEESGQPLKEMSETWLRQIKFPVVEVSAEYDRDARKFTFFLKQKVPDGGKPWEFPFRAALVDEHGNDLVEILERVSGKTSEIVIENVDMPAFLSLNRGYSFYGKLVYKASNEELMMQVRKDKDIIGRFTAFYTLVDREKLKLLKNPESKPSEDFIELYYRLLNDRQLLEKAGGQFLTIFESVEDEEFAHRYQELYEVRQKLLKAIARKYVNSVISAYRFFEESSVPRDSTLEETARVIKNRQAKNVCLGILATLDTSEIHSMIKQQFETATCATDRLSAFAAYLNSSAPDKVEVLRAFENESKKNLVAWEAFLSVIGSNSSVDAVELVREMERSDAFRIEQANDQRALYGSFARNRKKSLQTEEGRVLFAEILRKLAPVNEYSTVNMLNAFANIDQMESKYHVPLVKILADLLGELNAQKYPSVYNRIRKLLLGAPNAVKTYIMEHGEIPGLQSGNTEKK</sequence>
<dbReference type="EC" id="3.4.11.2" evidence="6"/>
<dbReference type="GeneID" id="24824261"/>
<accession>A0A0E3QP67</accession>
<dbReference type="Gene3D" id="1.25.50.10">
    <property type="entry name" value="Peptidase M1, alanyl aminopeptidase, C-terminal domain"/>
    <property type="match status" value="1"/>
</dbReference>
<dbReference type="InterPro" id="IPR012779">
    <property type="entry name" value="Peptidase_M1_pepN"/>
</dbReference>
<dbReference type="SUPFAM" id="SSF63737">
    <property type="entry name" value="Leukotriene A4 hydrolase N-terminal domain"/>
    <property type="match status" value="1"/>
</dbReference>
<evidence type="ECO:0000256" key="1">
    <source>
        <dbReference type="ARBA" id="ARBA00022438"/>
    </source>
</evidence>
<dbReference type="PANTHER" id="PTHR46322">
    <property type="entry name" value="PUROMYCIN-SENSITIVE AMINOPEPTIDASE"/>
    <property type="match status" value="1"/>
</dbReference>
<dbReference type="Gene3D" id="2.60.40.1730">
    <property type="entry name" value="tricorn interacting facor f3 domain"/>
    <property type="match status" value="1"/>
</dbReference>
<dbReference type="InterPro" id="IPR038438">
    <property type="entry name" value="PepN_Ig-like_sf"/>
</dbReference>
<dbReference type="Proteomes" id="UP000033038">
    <property type="component" value="Chromosome"/>
</dbReference>
<dbReference type="Pfam" id="PF11940">
    <property type="entry name" value="DUF3458"/>
    <property type="match status" value="1"/>
</dbReference>
<reference evidence="6 7" key="1">
    <citation type="submission" date="2014-07" db="EMBL/GenBank/DDBJ databases">
        <title>Methanogenic archaea and the global carbon cycle.</title>
        <authorList>
            <person name="Henriksen J.R."/>
            <person name="Luke J."/>
            <person name="Reinhart S."/>
            <person name="Benedict M.N."/>
            <person name="Youngblut N.D."/>
            <person name="Metcalf M.E."/>
            <person name="Whitaker R.J."/>
            <person name="Metcalf W.W."/>
        </authorList>
    </citation>
    <scope>NUCLEOTIDE SEQUENCE [LARGE SCALE GENOMIC DNA]</scope>
    <source>
        <strain evidence="6 7">Wiesmoor</strain>
    </source>
</reference>
<proteinExistence type="predicted"/>
<dbReference type="InterPro" id="IPR035414">
    <property type="entry name" value="Peptidase_M1_pepN_Ig-like"/>
</dbReference>
<feature type="domain" description="Peptidase M1 alanyl aminopeptidase C-terminal" evidence="4">
    <location>
        <begin position="608"/>
        <end position="908"/>
    </location>
</feature>
<gene>
    <name evidence="6" type="ORF">MSBRW_2684</name>
</gene>
<dbReference type="Gene3D" id="1.10.390.10">
    <property type="entry name" value="Neutral Protease Domain 2"/>
    <property type="match status" value="1"/>
</dbReference>
<dbReference type="InterPro" id="IPR024601">
    <property type="entry name" value="Peptidase_M1_pepN_C"/>
</dbReference>
<dbReference type="GO" id="GO:0008270">
    <property type="term" value="F:zinc ion binding"/>
    <property type="evidence" value="ECO:0007669"/>
    <property type="project" value="InterPro"/>
</dbReference>
<organism evidence="6 7">
    <name type="scientific">Methanosarcina barkeri str. Wiesmoor</name>
    <dbReference type="NCBI Taxonomy" id="1434109"/>
    <lineage>
        <taxon>Archaea</taxon>
        <taxon>Methanobacteriati</taxon>
        <taxon>Methanobacteriota</taxon>
        <taxon>Stenosarchaea group</taxon>
        <taxon>Methanomicrobia</taxon>
        <taxon>Methanosarcinales</taxon>
        <taxon>Methanosarcinaceae</taxon>
        <taxon>Methanosarcina</taxon>
    </lineage>
</organism>
<evidence type="ECO:0000259" key="2">
    <source>
        <dbReference type="Pfam" id="PF01433"/>
    </source>
</evidence>